<name>M6ZWK4_LEPIR</name>
<dbReference type="AlphaFoldDB" id="M6ZWK4"/>
<dbReference type="Proteomes" id="UP000012117">
    <property type="component" value="Unassembled WGS sequence"/>
</dbReference>
<evidence type="ECO:0000313" key="3">
    <source>
        <dbReference type="Proteomes" id="UP000012117"/>
    </source>
</evidence>
<protein>
    <submittedName>
        <fullName evidence="2">Uncharacterized protein</fullName>
    </submittedName>
</protein>
<proteinExistence type="predicted"/>
<reference evidence="2 3" key="1">
    <citation type="submission" date="2013-01" db="EMBL/GenBank/DDBJ databases">
        <authorList>
            <person name="Harkins D.M."/>
            <person name="Durkin A.S."/>
            <person name="Brinkac L.M."/>
            <person name="Haft D.H."/>
            <person name="Selengut J.D."/>
            <person name="Sanka R."/>
            <person name="DePew J."/>
            <person name="Purushe J."/>
            <person name="Picardeau M."/>
            <person name="Werts C."/>
            <person name="Goarant C."/>
            <person name="Vinetz J.M."/>
            <person name="Sutton G.G."/>
            <person name="Nierman W.C."/>
            <person name="Fouts D.E."/>
        </authorList>
    </citation>
    <scope>NUCLEOTIDE SEQUENCE [LARGE SCALE GENOMIC DNA]</scope>
    <source>
        <strain evidence="2 3">200701872</strain>
    </source>
</reference>
<sequence length="76" mass="8794">RTTFESCNFQTFFRRIWVSASAIVVFPTPLPVPPITILGILIFIRNRFLFVPEFRFDTDVFGLRLHSLGLHSPSKL</sequence>
<evidence type="ECO:0000313" key="2">
    <source>
        <dbReference type="EMBL" id="EMP06135.1"/>
    </source>
</evidence>
<keyword evidence="1" id="KW-1133">Transmembrane helix</keyword>
<gene>
    <name evidence="2" type="ORF">LEP1GSC124_0352</name>
</gene>
<feature type="transmembrane region" description="Helical" evidence="1">
    <location>
        <begin position="16"/>
        <end position="44"/>
    </location>
</feature>
<dbReference type="EMBL" id="AKWN02000380">
    <property type="protein sequence ID" value="EMP06135.1"/>
    <property type="molecule type" value="Genomic_DNA"/>
</dbReference>
<accession>M6ZWK4</accession>
<feature type="non-terminal residue" evidence="2">
    <location>
        <position position="1"/>
    </location>
</feature>
<organism evidence="2 3">
    <name type="scientific">Leptospira interrogans serovar Pyrogenes str. 200701872</name>
    <dbReference type="NCBI Taxonomy" id="1193029"/>
    <lineage>
        <taxon>Bacteria</taxon>
        <taxon>Pseudomonadati</taxon>
        <taxon>Spirochaetota</taxon>
        <taxon>Spirochaetia</taxon>
        <taxon>Leptospirales</taxon>
        <taxon>Leptospiraceae</taxon>
        <taxon>Leptospira</taxon>
    </lineage>
</organism>
<keyword evidence="1" id="KW-0472">Membrane</keyword>
<evidence type="ECO:0000256" key="1">
    <source>
        <dbReference type="SAM" id="Phobius"/>
    </source>
</evidence>
<comment type="caution">
    <text evidence="2">The sequence shown here is derived from an EMBL/GenBank/DDBJ whole genome shotgun (WGS) entry which is preliminary data.</text>
</comment>
<keyword evidence="1" id="KW-0812">Transmembrane</keyword>